<protein>
    <submittedName>
        <fullName evidence="2">Uncharacterized protein</fullName>
    </submittedName>
</protein>
<feature type="compositionally biased region" description="Polar residues" evidence="1">
    <location>
        <begin position="311"/>
        <end position="373"/>
    </location>
</feature>
<organism evidence="2 3">
    <name type="scientific">Penicillium capsulatum</name>
    <dbReference type="NCBI Taxonomy" id="69766"/>
    <lineage>
        <taxon>Eukaryota</taxon>
        <taxon>Fungi</taxon>
        <taxon>Dikarya</taxon>
        <taxon>Ascomycota</taxon>
        <taxon>Pezizomycotina</taxon>
        <taxon>Eurotiomycetes</taxon>
        <taxon>Eurotiomycetidae</taxon>
        <taxon>Eurotiales</taxon>
        <taxon>Aspergillaceae</taxon>
        <taxon>Penicillium</taxon>
    </lineage>
</organism>
<dbReference type="AlphaFoldDB" id="A0A9W9LEN7"/>
<proteinExistence type="predicted"/>
<dbReference type="EMBL" id="JAPQKO010000008">
    <property type="protein sequence ID" value="KAJ5151613.1"/>
    <property type="molecule type" value="Genomic_DNA"/>
</dbReference>
<keyword evidence="3" id="KW-1185">Reference proteome</keyword>
<gene>
    <name evidence="2" type="ORF">N7492_009908</name>
</gene>
<reference evidence="2" key="2">
    <citation type="journal article" date="2023" name="IMA Fungus">
        <title>Comparative genomic study of the Penicillium genus elucidates a diverse pangenome and 15 lateral gene transfer events.</title>
        <authorList>
            <person name="Petersen C."/>
            <person name="Sorensen T."/>
            <person name="Nielsen M.R."/>
            <person name="Sondergaard T.E."/>
            <person name="Sorensen J.L."/>
            <person name="Fitzpatrick D.A."/>
            <person name="Frisvad J.C."/>
            <person name="Nielsen K.L."/>
        </authorList>
    </citation>
    <scope>NUCLEOTIDE SEQUENCE</scope>
    <source>
        <strain evidence="2">IBT 21917</strain>
    </source>
</reference>
<feature type="compositionally biased region" description="Polar residues" evidence="1">
    <location>
        <begin position="449"/>
        <end position="469"/>
    </location>
</feature>
<sequence length="565" mass="62329">MAGSMTVIKSCTAPAPETMSFPVVTYTDTQPRDNRYPGGNSYSRRGNDGKVYQWDFSRPQFDQRQPNRRPPPGAGVAFDFQLTAPPDEVIPSTPQRSPVGPHIIGIALGSPSMLQSPENLPSPRLDAPVLGDPCDLSQTSKPNTWKKIGGFFRAKNAPAPMDHVQSERLRQTIKKERPIPKSSKPARPREPTEEWPMLETEKLRTENFSAPERKDLQWKPGTGLLLDVQIPDVQMERYSVMFSNVMDRNQKPSLLARRSKTLDNLRIPNTQDFLSPKVPSVLQRRATSPAESSFTVFPTSQPPKAAQILGTHNISHGSSPRVRSNTLPVESPSQSPMHNRAIHNNNSFSSFESPVISNLFSGHSDTPRSSNTSTRKEDKPLPAIKPERPTLPPSQTSSPRVLAAKHVKLSPTPQNTDKSSPQGRRTRPNLTVKTDPPAPAPPAKDKPSLQPSVKTATSGSPQTITLAQSSCQSKVSQAMIPIITEREILDPREKSPQVPRIEVSTARTVSVSTGKRQMLVPIVSRVDQLGANERYVDRKALLPRVTGSQYGHRHAVSQELQIESL</sequence>
<evidence type="ECO:0000256" key="1">
    <source>
        <dbReference type="SAM" id="MobiDB-lite"/>
    </source>
</evidence>
<feature type="region of interest" description="Disordered" evidence="1">
    <location>
        <begin position="23"/>
        <end position="76"/>
    </location>
</feature>
<feature type="compositionally biased region" description="Polar residues" evidence="1">
    <location>
        <begin position="411"/>
        <end position="432"/>
    </location>
</feature>
<name>A0A9W9LEN7_9EURO</name>
<dbReference type="Proteomes" id="UP001146351">
    <property type="component" value="Unassembled WGS sequence"/>
</dbReference>
<comment type="caution">
    <text evidence="2">The sequence shown here is derived from an EMBL/GenBank/DDBJ whole genome shotgun (WGS) entry which is preliminary data.</text>
</comment>
<accession>A0A9W9LEN7</accession>
<dbReference type="OrthoDB" id="5404004at2759"/>
<reference evidence="2" key="1">
    <citation type="submission" date="2022-11" db="EMBL/GenBank/DDBJ databases">
        <authorList>
            <person name="Petersen C."/>
        </authorList>
    </citation>
    <scope>NUCLEOTIDE SEQUENCE</scope>
    <source>
        <strain evidence="2">IBT 21917</strain>
    </source>
</reference>
<feature type="compositionally biased region" description="Basic and acidic residues" evidence="1">
    <location>
        <begin position="374"/>
        <end position="388"/>
    </location>
</feature>
<evidence type="ECO:0000313" key="3">
    <source>
        <dbReference type="Proteomes" id="UP001146351"/>
    </source>
</evidence>
<feature type="region of interest" description="Disordered" evidence="1">
    <location>
        <begin position="311"/>
        <end position="469"/>
    </location>
</feature>
<evidence type="ECO:0000313" key="2">
    <source>
        <dbReference type="EMBL" id="KAJ5151613.1"/>
    </source>
</evidence>